<name>A0A183ER60_9BILA</name>
<proteinExistence type="predicted"/>
<reference evidence="1 2" key="2">
    <citation type="submission" date="2018-11" db="EMBL/GenBank/DDBJ databases">
        <authorList>
            <consortium name="Pathogen Informatics"/>
        </authorList>
    </citation>
    <scope>NUCLEOTIDE SEQUENCE [LARGE SCALE GENOMIC DNA]</scope>
</reference>
<accession>A0A183ER60</accession>
<organism evidence="3">
    <name type="scientific">Gongylonema pulchrum</name>
    <dbReference type="NCBI Taxonomy" id="637853"/>
    <lineage>
        <taxon>Eukaryota</taxon>
        <taxon>Metazoa</taxon>
        <taxon>Ecdysozoa</taxon>
        <taxon>Nematoda</taxon>
        <taxon>Chromadorea</taxon>
        <taxon>Rhabditida</taxon>
        <taxon>Spirurina</taxon>
        <taxon>Spiruromorpha</taxon>
        <taxon>Spiruroidea</taxon>
        <taxon>Gongylonematidae</taxon>
        <taxon>Gongylonema</taxon>
    </lineage>
</organism>
<reference evidence="3" key="1">
    <citation type="submission" date="2016-06" db="UniProtKB">
        <authorList>
            <consortium name="WormBaseParasite"/>
        </authorList>
    </citation>
    <scope>IDENTIFICATION</scope>
</reference>
<sequence>MLYTLERGSDNENDNRTDDRKAQCIESKLLKAAYGDLIHPEAPTELCMHLFEGVQLLIRFPKDYPSRLAGFVISKNL</sequence>
<dbReference type="WBParaSite" id="GPUH_0002348101-mRNA-1">
    <property type="protein sequence ID" value="GPUH_0002348101-mRNA-1"/>
    <property type="gene ID" value="GPUH_0002348101"/>
</dbReference>
<evidence type="ECO:0000313" key="1">
    <source>
        <dbReference type="EMBL" id="VDN41496.1"/>
    </source>
</evidence>
<evidence type="ECO:0000313" key="2">
    <source>
        <dbReference type="Proteomes" id="UP000271098"/>
    </source>
</evidence>
<keyword evidence="2" id="KW-1185">Reference proteome</keyword>
<dbReference type="EMBL" id="UYRT01097889">
    <property type="protein sequence ID" value="VDN41496.1"/>
    <property type="molecule type" value="Genomic_DNA"/>
</dbReference>
<evidence type="ECO:0000313" key="3">
    <source>
        <dbReference type="WBParaSite" id="GPUH_0002348101-mRNA-1"/>
    </source>
</evidence>
<protein>
    <submittedName>
        <fullName evidence="3">RWD domain-containing protein</fullName>
    </submittedName>
</protein>
<dbReference type="AlphaFoldDB" id="A0A183ER60"/>
<gene>
    <name evidence="1" type="ORF">GPUH_LOCUS23451</name>
</gene>
<dbReference type="Proteomes" id="UP000271098">
    <property type="component" value="Unassembled WGS sequence"/>
</dbReference>